<dbReference type="EMBL" id="CAJVQB010151265">
    <property type="protein sequence ID" value="CAG8855616.1"/>
    <property type="molecule type" value="Genomic_DNA"/>
</dbReference>
<keyword evidence="3" id="KW-1185">Reference proteome</keyword>
<protein>
    <submittedName>
        <fullName evidence="2">25866_t:CDS:1</fullName>
    </submittedName>
</protein>
<organism evidence="2 3">
    <name type="scientific">Gigaspora margarita</name>
    <dbReference type="NCBI Taxonomy" id="4874"/>
    <lineage>
        <taxon>Eukaryota</taxon>
        <taxon>Fungi</taxon>
        <taxon>Fungi incertae sedis</taxon>
        <taxon>Mucoromycota</taxon>
        <taxon>Glomeromycotina</taxon>
        <taxon>Glomeromycetes</taxon>
        <taxon>Diversisporales</taxon>
        <taxon>Gigasporaceae</taxon>
        <taxon>Gigaspora</taxon>
    </lineage>
</organism>
<evidence type="ECO:0000313" key="2">
    <source>
        <dbReference type="EMBL" id="CAG8855616.1"/>
    </source>
</evidence>
<accession>A0ABN7XJZ1</accession>
<evidence type="ECO:0000313" key="3">
    <source>
        <dbReference type="Proteomes" id="UP000789901"/>
    </source>
</evidence>
<reference evidence="2 3" key="1">
    <citation type="submission" date="2021-06" db="EMBL/GenBank/DDBJ databases">
        <authorList>
            <person name="Kallberg Y."/>
            <person name="Tangrot J."/>
            <person name="Rosling A."/>
        </authorList>
    </citation>
    <scope>NUCLEOTIDE SEQUENCE [LARGE SCALE GENOMIC DNA]</scope>
    <source>
        <strain evidence="2 3">120-4 pot B 10/14</strain>
    </source>
</reference>
<feature type="region of interest" description="Disordered" evidence="1">
    <location>
        <begin position="1"/>
        <end position="24"/>
    </location>
</feature>
<feature type="non-terminal residue" evidence="2">
    <location>
        <position position="71"/>
    </location>
</feature>
<feature type="non-terminal residue" evidence="2">
    <location>
        <position position="1"/>
    </location>
</feature>
<dbReference type="Proteomes" id="UP000789901">
    <property type="component" value="Unassembled WGS sequence"/>
</dbReference>
<feature type="compositionally biased region" description="Basic and acidic residues" evidence="1">
    <location>
        <begin position="1"/>
        <end position="16"/>
    </location>
</feature>
<evidence type="ECO:0000256" key="1">
    <source>
        <dbReference type="SAM" id="MobiDB-lite"/>
    </source>
</evidence>
<gene>
    <name evidence="2" type="ORF">GMARGA_LOCUS44437</name>
</gene>
<name>A0ABN7XJZ1_GIGMA</name>
<sequence>ENDNDSDNKTTDDNKSGNDNSLNKCSNDEYNKFSFDGEPHICIKEKKLHRYKYFLQLLDPKKIQCIYEKEL</sequence>
<proteinExistence type="predicted"/>
<comment type="caution">
    <text evidence="2">The sequence shown here is derived from an EMBL/GenBank/DDBJ whole genome shotgun (WGS) entry which is preliminary data.</text>
</comment>